<accession>A0AAV8VL28</accession>
<feature type="region of interest" description="Disordered" evidence="1">
    <location>
        <begin position="28"/>
        <end position="87"/>
    </location>
</feature>
<organism evidence="2 3">
    <name type="scientific">Exocentrus adspersus</name>
    <dbReference type="NCBI Taxonomy" id="1586481"/>
    <lineage>
        <taxon>Eukaryota</taxon>
        <taxon>Metazoa</taxon>
        <taxon>Ecdysozoa</taxon>
        <taxon>Arthropoda</taxon>
        <taxon>Hexapoda</taxon>
        <taxon>Insecta</taxon>
        <taxon>Pterygota</taxon>
        <taxon>Neoptera</taxon>
        <taxon>Endopterygota</taxon>
        <taxon>Coleoptera</taxon>
        <taxon>Polyphaga</taxon>
        <taxon>Cucujiformia</taxon>
        <taxon>Chrysomeloidea</taxon>
        <taxon>Cerambycidae</taxon>
        <taxon>Lamiinae</taxon>
        <taxon>Acanthocinini</taxon>
        <taxon>Exocentrus</taxon>
    </lineage>
</organism>
<dbReference type="EMBL" id="JANEYG010000060">
    <property type="protein sequence ID" value="KAJ8915002.1"/>
    <property type="molecule type" value="Genomic_DNA"/>
</dbReference>
<evidence type="ECO:0000313" key="3">
    <source>
        <dbReference type="Proteomes" id="UP001159042"/>
    </source>
</evidence>
<name>A0AAV8VL28_9CUCU</name>
<dbReference type="Proteomes" id="UP001159042">
    <property type="component" value="Unassembled WGS sequence"/>
</dbReference>
<feature type="region of interest" description="Disordered" evidence="1">
    <location>
        <begin position="1"/>
        <end position="20"/>
    </location>
</feature>
<sequence>MKVLFNLDTVGRPPGSKTKTRLEMKWAQQIAQGIPSPSSSPPLSVYPTTTPSDTSSNESSLPDKQLSPPKIINTDPPPKKLKILKPVITVDKKPTYASAPGKGPTPT</sequence>
<gene>
    <name evidence="2" type="ORF">NQ315_002527</name>
</gene>
<proteinExistence type="predicted"/>
<comment type="caution">
    <text evidence="2">The sequence shown here is derived from an EMBL/GenBank/DDBJ whole genome shotgun (WGS) entry which is preliminary data.</text>
</comment>
<reference evidence="2 3" key="1">
    <citation type="journal article" date="2023" name="Insect Mol. Biol.">
        <title>Genome sequencing provides insights into the evolution of gene families encoding plant cell wall-degrading enzymes in longhorned beetles.</title>
        <authorList>
            <person name="Shin N.R."/>
            <person name="Okamura Y."/>
            <person name="Kirsch R."/>
            <person name="Pauchet Y."/>
        </authorList>
    </citation>
    <scope>NUCLEOTIDE SEQUENCE [LARGE SCALE GENOMIC DNA]</scope>
    <source>
        <strain evidence="2">EAD_L_NR</strain>
    </source>
</reference>
<feature type="non-terminal residue" evidence="2">
    <location>
        <position position="107"/>
    </location>
</feature>
<feature type="compositionally biased region" description="Polar residues" evidence="1">
    <location>
        <begin position="53"/>
        <end position="62"/>
    </location>
</feature>
<protein>
    <submittedName>
        <fullName evidence="2">Uncharacterized protein</fullName>
    </submittedName>
</protein>
<evidence type="ECO:0000313" key="2">
    <source>
        <dbReference type="EMBL" id="KAJ8915002.1"/>
    </source>
</evidence>
<feature type="compositionally biased region" description="Low complexity" evidence="1">
    <location>
        <begin position="35"/>
        <end position="52"/>
    </location>
</feature>
<keyword evidence="3" id="KW-1185">Reference proteome</keyword>
<evidence type="ECO:0000256" key="1">
    <source>
        <dbReference type="SAM" id="MobiDB-lite"/>
    </source>
</evidence>
<dbReference type="AlphaFoldDB" id="A0AAV8VL28"/>